<dbReference type="GO" id="GO:0003700">
    <property type="term" value="F:DNA-binding transcription factor activity"/>
    <property type="evidence" value="ECO:0007669"/>
    <property type="project" value="InterPro"/>
</dbReference>
<dbReference type="EMBL" id="JABAHY010000001">
    <property type="protein sequence ID" value="NLS08477.1"/>
    <property type="molecule type" value="Genomic_DNA"/>
</dbReference>
<name>A0A7X8THD6_9MICC</name>
<gene>
    <name evidence="4" type="ORF">HGQ17_00340</name>
</gene>
<feature type="domain" description="HTH deoR-type" evidence="3">
    <location>
        <begin position="6"/>
        <end position="61"/>
    </location>
</feature>
<dbReference type="PIRSF" id="PIRSF016838">
    <property type="entry name" value="PafC"/>
    <property type="match status" value="1"/>
</dbReference>
<dbReference type="InterPro" id="IPR028349">
    <property type="entry name" value="PafC-like"/>
</dbReference>
<evidence type="ECO:0000256" key="1">
    <source>
        <dbReference type="ARBA" id="ARBA00023015"/>
    </source>
</evidence>
<dbReference type="InterPro" id="IPR057727">
    <property type="entry name" value="WCX_dom"/>
</dbReference>
<organism evidence="4 5">
    <name type="scientific">Nesterenkonia sedimenti</name>
    <dbReference type="NCBI Taxonomy" id="1463632"/>
    <lineage>
        <taxon>Bacteria</taxon>
        <taxon>Bacillati</taxon>
        <taxon>Actinomycetota</taxon>
        <taxon>Actinomycetes</taxon>
        <taxon>Micrococcales</taxon>
        <taxon>Micrococcaceae</taxon>
        <taxon>Nesterenkonia</taxon>
    </lineage>
</organism>
<keyword evidence="2" id="KW-0804">Transcription</keyword>
<dbReference type="RefSeq" id="WP_168885985.1">
    <property type="nucleotide sequence ID" value="NZ_JABAHY010000001.1"/>
</dbReference>
<comment type="caution">
    <text evidence="4">The sequence shown here is derived from an EMBL/GenBank/DDBJ whole genome shotgun (WGS) entry which is preliminary data.</text>
</comment>
<dbReference type="PROSITE" id="PS51000">
    <property type="entry name" value="HTH_DEOR_2"/>
    <property type="match status" value="1"/>
</dbReference>
<evidence type="ECO:0000313" key="5">
    <source>
        <dbReference type="Proteomes" id="UP000523139"/>
    </source>
</evidence>
<keyword evidence="5" id="KW-1185">Reference proteome</keyword>
<dbReference type="PROSITE" id="PS52050">
    <property type="entry name" value="WYL"/>
    <property type="match status" value="1"/>
</dbReference>
<dbReference type="SUPFAM" id="SSF46785">
    <property type="entry name" value="Winged helix' DNA-binding domain"/>
    <property type="match status" value="1"/>
</dbReference>
<dbReference type="InterPro" id="IPR036388">
    <property type="entry name" value="WH-like_DNA-bd_sf"/>
</dbReference>
<dbReference type="InterPro" id="IPR036390">
    <property type="entry name" value="WH_DNA-bd_sf"/>
</dbReference>
<dbReference type="Pfam" id="PF08279">
    <property type="entry name" value="HTH_11"/>
    <property type="match status" value="1"/>
</dbReference>
<dbReference type="PANTHER" id="PTHR34580:SF3">
    <property type="entry name" value="PROTEIN PAFB"/>
    <property type="match status" value="1"/>
</dbReference>
<sequence length="318" mass="35153">MSSEATVERVLRLLSLLQRRPVWTAVELAEELGITDRSVRRDIERLRNLGYPVQAASGLGGGYKLGAGRQLPPLLLTDEEATATAVSLRIAAGGAISGIGDAALDALAKLDQVMPPRLRGNVRALHDSTATLAGTGEVSIETLTTLAAACRDQVQVRFSYTKFHGIEGQRRTEPVRMVAAGPRWYLMAYDLDRQDWRTFRLDRMQHVAATTFRFRPRDHPDPLDYVQESVTASAYQHLTRVRLHLSAEEARRRIPPQIAKIEEDPAPGRCLFIAGADNMEWMALYLAGLGLEMEILEPEGLREVAMNLAETLRSMAGG</sequence>
<evidence type="ECO:0000313" key="4">
    <source>
        <dbReference type="EMBL" id="NLS08477.1"/>
    </source>
</evidence>
<dbReference type="Proteomes" id="UP000523139">
    <property type="component" value="Unassembled WGS sequence"/>
</dbReference>
<dbReference type="AlphaFoldDB" id="A0A7X8THD6"/>
<dbReference type="InterPro" id="IPR013196">
    <property type="entry name" value="HTH_11"/>
</dbReference>
<keyword evidence="1" id="KW-0805">Transcription regulation</keyword>
<accession>A0A7X8THD6</accession>
<proteinExistence type="predicted"/>
<dbReference type="PANTHER" id="PTHR34580">
    <property type="match status" value="1"/>
</dbReference>
<dbReference type="Gene3D" id="1.10.10.10">
    <property type="entry name" value="Winged helix-like DNA-binding domain superfamily/Winged helix DNA-binding domain"/>
    <property type="match status" value="1"/>
</dbReference>
<dbReference type="Pfam" id="PF13280">
    <property type="entry name" value="WYL"/>
    <property type="match status" value="1"/>
</dbReference>
<dbReference type="Pfam" id="PF25583">
    <property type="entry name" value="WCX"/>
    <property type="match status" value="1"/>
</dbReference>
<dbReference type="InterPro" id="IPR026881">
    <property type="entry name" value="WYL_dom"/>
</dbReference>
<evidence type="ECO:0000259" key="3">
    <source>
        <dbReference type="PROSITE" id="PS51000"/>
    </source>
</evidence>
<evidence type="ECO:0000256" key="2">
    <source>
        <dbReference type="ARBA" id="ARBA00023163"/>
    </source>
</evidence>
<dbReference type="InterPro" id="IPR001034">
    <property type="entry name" value="DeoR_HTH"/>
</dbReference>
<protein>
    <submittedName>
        <fullName evidence="4">YafY family transcriptional regulator</fullName>
    </submittedName>
</protein>
<reference evidence="4 5" key="1">
    <citation type="submission" date="2020-04" db="EMBL/GenBank/DDBJ databases">
        <title>Nesterenkonia sp. nov., isolated from marine sediment.</title>
        <authorList>
            <person name="Zhang G."/>
        </authorList>
    </citation>
    <scope>NUCLEOTIDE SEQUENCE [LARGE SCALE GENOMIC DNA]</scope>
    <source>
        <strain evidence="4 5">MY13</strain>
    </source>
</reference>
<dbReference type="InterPro" id="IPR051534">
    <property type="entry name" value="CBASS_pafABC_assoc_protein"/>
</dbReference>